<sequence>MVSFLQGLFNARAWSLLIYFRPAFQFKIMLEVLEVVPIRYGKSLNLLNTDLKTGSPNFISIFLEKCQFVVSSISMYSRTIAILMFKVS</sequence>
<dbReference type="AlphaFoldDB" id="G7JDD0"/>
<reference evidence="2" key="3">
    <citation type="submission" date="2015-04" db="UniProtKB">
        <authorList>
            <consortium name="EnsemblPlants"/>
        </authorList>
    </citation>
    <scope>IDENTIFICATION</scope>
    <source>
        <strain evidence="2">cv. Jemalong A17</strain>
    </source>
</reference>
<dbReference type="Proteomes" id="UP000002051">
    <property type="component" value="Chromosome 4"/>
</dbReference>
<keyword evidence="3" id="KW-1185">Reference proteome</keyword>
<evidence type="ECO:0000313" key="1">
    <source>
        <dbReference type="EMBL" id="AES87258.1"/>
    </source>
</evidence>
<dbReference type="EMBL" id="CM001220">
    <property type="protein sequence ID" value="AES87258.1"/>
    <property type="molecule type" value="Genomic_DNA"/>
</dbReference>
<proteinExistence type="predicted"/>
<organism evidence="1 3">
    <name type="scientific">Medicago truncatula</name>
    <name type="common">Barrel medic</name>
    <name type="synonym">Medicago tribuloides</name>
    <dbReference type="NCBI Taxonomy" id="3880"/>
    <lineage>
        <taxon>Eukaryota</taxon>
        <taxon>Viridiplantae</taxon>
        <taxon>Streptophyta</taxon>
        <taxon>Embryophyta</taxon>
        <taxon>Tracheophyta</taxon>
        <taxon>Spermatophyta</taxon>
        <taxon>Magnoliopsida</taxon>
        <taxon>eudicotyledons</taxon>
        <taxon>Gunneridae</taxon>
        <taxon>Pentapetalae</taxon>
        <taxon>rosids</taxon>
        <taxon>fabids</taxon>
        <taxon>Fabales</taxon>
        <taxon>Fabaceae</taxon>
        <taxon>Papilionoideae</taxon>
        <taxon>50 kb inversion clade</taxon>
        <taxon>NPAAA clade</taxon>
        <taxon>Hologalegina</taxon>
        <taxon>IRL clade</taxon>
        <taxon>Trifolieae</taxon>
        <taxon>Medicago</taxon>
    </lineage>
</organism>
<evidence type="ECO:0000313" key="3">
    <source>
        <dbReference type="Proteomes" id="UP000002051"/>
    </source>
</evidence>
<reference evidence="1 3" key="1">
    <citation type="journal article" date="2011" name="Nature">
        <title>The Medicago genome provides insight into the evolution of rhizobial symbioses.</title>
        <authorList>
            <person name="Young N.D."/>
            <person name="Debelle F."/>
            <person name="Oldroyd G.E."/>
            <person name="Geurts R."/>
            <person name="Cannon S.B."/>
            <person name="Udvardi M.K."/>
            <person name="Benedito V.A."/>
            <person name="Mayer K.F."/>
            <person name="Gouzy J."/>
            <person name="Schoof H."/>
            <person name="Van de Peer Y."/>
            <person name="Proost S."/>
            <person name="Cook D.R."/>
            <person name="Meyers B.C."/>
            <person name="Spannagl M."/>
            <person name="Cheung F."/>
            <person name="De Mita S."/>
            <person name="Krishnakumar V."/>
            <person name="Gundlach H."/>
            <person name="Zhou S."/>
            <person name="Mudge J."/>
            <person name="Bharti A.K."/>
            <person name="Murray J.D."/>
            <person name="Naoumkina M.A."/>
            <person name="Rosen B."/>
            <person name="Silverstein K.A."/>
            <person name="Tang H."/>
            <person name="Rombauts S."/>
            <person name="Zhao P.X."/>
            <person name="Zhou P."/>
            <person name="Barbe V."/>
            <person name="Bardou P."/>
            <person name="Bechner M."/>
            <person name="Bellec A."/>
            <person name="Berger A."/>
            <person name="Berges H."/>
            <person name="Bidwell S."/>
            <person name="Bisseling T."/>
            <person name="Choisne N."/>
            <person name="Couloux A."/>
            <person name="Denny R."/>
            <person name="Deshpande S."/>
            <person name="Dai X."/>
            <person name="Doyle J.J."/>
            <person name="Dudez A.M."/>
            <person name="Farmer A.D."/>
            <person name="Fouteau S."/>
            <person name="Franken C."/>
            <person name="Gibelin C."/>
            <person name="Gish J."/>
            <person name="Goldstein S."/>
            <person name="Gonzalez A.J."/>
            <person name="Green P.J."/>
            <person name="Hallab A."/>
            <person name="Hartog M."/>
            <person name="Hua A."/>
            <person name="Humphray S.J."/>
            <person name="Jeong D.H."/>
            <person name="Jing Y."/>
            <person name="Jocker A."/>
            <person name="Kenton S.M."/>
            <person name="Kim D.J."/>
            <person name="Klee K."/>
            <person name="Lai H."/>
            <person name="Lang C."/>
            <person name="Lin S."/>
            <person name="Macmil S.L."/>
            <person name="Magdelenat G."/>
            <person name="Matthews L."/>
            <person name="McCorrison J."/>
            <person name="Monaghan E.L."/>
            <person name="Mun J.H."/>
            <person name="Najar F.Z."/>
            <person name="Nicholson C."/>
            <person name="Noirot C."/>
            <person name="O'Bleness M."/>
            <person name="Paule C.R."/>
            <person name="Poulain J."/>
            <person name="Prion F."/>
            <person name="Qin B."/>
            <person name="Qu C."/>
            <person name="Retzel E.F."/>
            <person name="Riddle C."/>
            <person name="Sallet E."/>
            <person name="Samain S."/>
            <person name="Samson N."/>
            <person name="Sanders I."/>
            <person name="Saurat O."/>
            <person name="Scarpelli C."/>
            <person name="Schiex T."/>
            <person name="Segurens B."/>
            <person name="Severin A.J."/>
            <person name="Sherrier D.J."/>
            <person name="Shi R."/>
            <person name="Sims S."/>
            <person name="Singer S.R."/>
            <person name="Sinharoy S."/>
            <person name="Sterck L."/>
            <person name="Viollet A."/>
            <person name="Wang B.B."/>
            <person name="Wang K."/>
            <person name="Wang M."/>
            <person name="Wang X."/>
            <person name="Warfsmann J."/>
            <person name="Weissenbach J."/>
            <person name="White D.D."/>
            <person name="White J.D."/>
            <person name="Wiley G.B."/>
            <person name="Wincker P."/>
            <person name="Xing Y."/>
            <person name="Yang L."/>
            <person name="Yao Z."/>
            <person name="Ying F."/>
            <person name="Zhai J."/>
            <person name="Zhou L."/>
            <person name="Zuber A."/>
            <person name="Denarie J."/>
            <person name="Dixon R.A."/>
            <person name="May G.D."/>
            <person name="Schwartz D.C."/>
            <person name="Rogers J."/>
            <person name="Quetier F."/>
            <person name="Town C.D."/>
            <person name="Roe B.A."/>
        </authorList>
    </citation>
    <scope>NUCLEOTIDE SEQUENCE [LARGE SCALE GENOMIC DNA]</scope>
    <source>
        <strain evidence="1">A17</strain>
        <strain evidence="2 3">cv. Jemalong A17</strain>
    </source>
</reference>
<dbReference type="PaxDb" id="3880-AES87258"/>
<name>G7JDD0_MEDTR</name>
<gene>
    <name evidence="1" type="ordered locus">MTR_4g023450</name>
</gene>
<evidence type="ECO:0000313" key="2">
    <source>
        <dbReference type="EnsemblPlants" id="AES87258"/>
    </source>
</evidence>
<dbReference type="HOGENOM" id="CLU_2472453_0_0_1"/>
<reference evidence="1 3" key="2">
    <citation type="journal article" date="2014" name="BMC Genomics">
        <title>An improved genome release (version Mt4.0) for the model legume Medicago truncatula.</title>
        <authorList>
            <person name="Tang H."/>
            <person name="Krishnakumar V."/>
            <person name="Bidwell S."/>
            <person name="Rosen B."/>
            <person name="Chan A."/>
            <person name="Zhou S."/>
            <person name="Gentzbittel L."/>
            <person name="Childs K.L."/>
            <person name="Yandell M."/>
            <person name="Gundlach H."/>
            <person name="Mayer K.F."/>
            <person name="Schwartz D.C."/>
            <person name="Town C.D."/>
        </authorList>
    </citation>
    <scope>GENOME REANNOTATION</scope>
    <source>
        <strain evidence="2 3">cv. Jemalong A17</strain>
    </source>
</reference>
<dbReference type="EnsemblPlants" id="AES87258">
    <property type="protein sequence ID" value="AES87258"/>
    <property type="gene ID" value="MTR_4g023450"/>
</dbReference>
<protein>
    <submittedName>
        <fullName evidence="1 2">Uncharacterized protein</fullName>
    </submittedName>
</protein>
<accession>G7JDD0</accession>